<evidence type="ECO:0000256" key="2">
    <source>
        <dbReference type="ARBA" id="ARBA00022500"/>
    </source>
</evidence>
<dbReference type="Proteomes" id="UP000290191">
    <property type="component" value="Unassembled WGS sequence"/>
</dbReference>
<keyword evidence="4" id="KW-0283">Flagellar rotation</keyword>
<dbReference type="GO" id="GO:0097588">
    <property type="term" value="P:archaeal or bacterial-type flagellum-dependent cell motility"/>
    <property type="evidence" value="ECO:0007669"/>
    <property type="project" value="UniProtKB-KW"/>
</dbReference>
<dbReference type="InterPro" id="IPR050595">
    <property type="entry name" value="Bact_response_regulator"/>
</dbReference>
<evidence type="ECO:0000256" key="3">
    <source>
        <dbReference type="ARBA" id="ARBA00022553"/>
    </source>
</evidence>
<organism evidence="7 8">
    <name type="scientific">Halarcobacter anaerophilus</name>
    <dbReference type="NCBI Taxonomy" id="877500"/>
    <lineage>
        <taxon>Bacteria</taxon>
        <taxon>Pseudomonadati</taxon>
        <taxon>Campylobacterota</taxon>
        <taxon>Epsilonproteobacteria</taxon>
        <taxon>Campylobacterales</taxon>
        <taxon>Arcobacteraceae</taxon>
        <taxon>Halarcobacter</taxon>
    </lineage>
</organism>
<accession>A0A4Q0Y7X3</accession>
<keyword evidence="8" id="KW-1185">Reference proteome</keyword>
<keyword evidence="3 5" id="KW-0597">Phosphoprotein</keyword>
<feature type="modified residue" description="4-aspartylphosphate" evidence="5">
    <location>
        <position position="52"/>
    </location>
</feature>
<dbReference type="AlphaFoldDB" id="A0A4Q0Y7X3"/>
<feature type="domain" description="Response regulatory" evidence="6">
    <location>
        <begin position="3"/>
        <end position="120"/>
    </location>
</feature>
<keyword evidence="2" id="KW-0145">Chemotaxis</keyword>
<evidence type="ECO:0000259" key="6">
    <source>
        <dbReference type="PROSITE" id="PS50110"/>
    </source>
</evidence>
<name>A0A4Q0Y7X3_9BACT</name>
<dbReference type="SUPFAM" id="SSF52172">
    <property type="entry name" value="CheY-like"/>
    <property type="match status" value="1"/>
</dbReference>
<dbReference type="Pfam" id="PF00072">
    <property type="entry name" value="Response_reg"/>
    <property type="match status" value="1"/>
</dbReference>
<dbReference type="PROSITE" id="PS50110">
    <property type="entry name" value="RESPONSE_REGULATORY"/>
    <property type="match status" value="1"/>
</dbReference>
<dbReference type="STRING" id="877500.GCA_000935065_02356"/>
<evidence type="ECO:0000256" key="5">
    <source>
        <dbReference type="PROSITE-ProRule" id="PRU00169"/>
    </source>
</evidence>
<dbReference type="GO" id="GO:0006935">
    <property type="term" value="P:chemotaxis"/>
    <property type="evidence" value="ECO:0007669"/>
    <property type="project" value="UniProtKB-KW"/>
</dbReference>
<gene>
    <name evidence="7" type="ORF">CRV06_01835</name>
</gene>
<evidence type="ECO:0000313" key="8">
    <source>
        <dbReference type="Proteomes" id="UP000290191"/>
    </source>
</evidence>
<dbReference type="InterPro" id="IPR011006">
    <property type="entry name" value="CheY-like_superfamily"/>
</dbReference>
<dbReference type="InterPro" id="IPR001789">
    <property type="entry name" value="Sig_transdc_resp-reg_receiver"/>
</dbReference>
<sequence length="121" mass="13550">MKKVLLIDDDELVLYALKKYLERKGFEVETLSSGQKAVKKYESFKPDIIVSDIIMPDIEGIELITTIRSIDANIPIIAISGGSRRLDTSYLISAELIGANASLEKPFEEEELVEYINKLTA</sequence>
<protein>
    <submittedName>
        <fullName evidence="7">Response regulator</fullName>
    </submittedName>
</protein>
<dbReference type="OrthoDB" id="9788090at2"/>
<comment type="cofactor">
    <cofactor evidence="1">
        <name>Mg(2+)</name>
        <dbReference type="ChEBI" id="CHEBI:18420"/>
    </cofactor>
</comment>
<evidence type="ECO:0000256" key="4">
    <source>
        <dbReference type="ARBA" id="ARBA00022779"/>
    </source>
</evidence>
<evidence type="ECO:0000256" key="1">
    <source>
        <dbReference type="ARBA" id="ARBA00001946"/>
    </source>
</evidence>
<reference evidence="7 8" key="1">
    <citation type="submission" date="2017-10" db="EMBL/GenBank/DDBJ databases">
        <title>Genomics of the genus Arcobacter.</title>
        <authorList>
            <person name="Perez-Cataluna A."/>
            <person name="Figueras M.J."/>
        </authorList>
    </citation>
    <scope>NUCLEOTIDE SEQUENCE [LARGE SCALE GENOMIC DNA]</scope>
    <source>
        <strain evidence="7 8">DSM 24636</strain>
    </source>
</reference>
<dbReference type="Gene3D" id="3.40.50.2300">
    <property type="match status" value="1"/>
</dbReference>
<proteinExistence type="predicted"/>
<dbReference type="GO" id="GO:0000160">
    <property type="term" value="P:phosphorelay signal transduction system"/>
    <property type="evidence" value="ECO:0007669"/>
    <property type="project" value="InterPro"/>
</dbReference>
<comment type="caution">
    <text evidence="7">The sequence shown here is derived from an EMBL/GenBank/DDBJ whole genome shotgun (WGS) entry which is preliminary data.</text>
</comment>
<dbReference type="SMART" id="SM00448">
    <property type="entry name" value="REC"/>
    <property type="match status" value="1"/>
</dbReference>
<dbReference type="PANTHER" id="PTHR44591">
    <property type="entry name" value="STRESS RESPONSE REGULATOR PROTEIN 1"/>
    <property type="match status" value="1"/>
</dbReference>
<dbReference type="EMBL" id="PDKO01000001">
    <property type="protein sequence ID" value="RXJ64721.1"/>
    <property type="molecule type" value="Genomic_DNA"/>
</dbReference>
<dbReference type="RefSeq" id="WP_129081096.1">
    <property type="nucleotide sequence ID" value="NZ_CP041070.1"/>
</dbReference>
<evidence type="ECO:0000313" key="7">
    <source>
        <dbReference type="EMBL" id="RXJ64721.1"/>
    </source>
</evidence>
<dbReference type="PANTHER" id="PTHR44591:SF3">
    <property type="entry name" value="RESPONSE REGULATORY DOMAIN-CONTAINING PROTEIN"/>
    <property type="match status" value="1"/>
</dbReference>